<dbReference type="Gene3D" id="3.40.630.30">
    <property type="match status" value="1"/>
</dbReference>
<feature type="domain" description="N-acetyltransferase" evidence="1">
    <location>
        <begin position="2"/>
        <end position="157"/>
    </location>
</feature>
<name>A0ABQ6BK00_9CAUL</name>
<gene>
    <name evidence="2" type="ORF">GCM10007859_00720</name>
</gene>
<proteinExistence type="predicted"/>
<dbReference type="GO" id="GO:0016746">
    <property type="term" value="F:acyltransferase activity"/>
    <property type="evidence" value="ECO:0007669"/>
    <property type="project" value="UniProtKB-KW"/>
</dbReference>
<evidence type="ECO:0000313" key="2">
    <source>
        <dbReference type="EMBL" id="GLS00069.1"/>
    </source>
</evidence>
<comment type="caution">
    <text evidence="2">The sequence shown here is derived from an EMBL/GenBank/DDBJ whole genome shotgun (WGS) entry which is preliminary data.</text>
</comment>
<dbReference type="InterPro" id="IPR016181">
    <property type="entry name" value="Acyl_CoA_acyltransferase"/>
</dbReference>
<organism evidence="2 3">
    <name type="scientific">Brevundimonas denitrificans</name>
    <dbReference type="NCBI Taxonomy" id="1443434"/>
    <lineage>
        <taxon>Bacteria</taxon>
        <taxon>Pseudomonadati</taxon>
        <taxon>Pseudomonadota</taxon>
        <taxon>Alphaproteobacteria</taxon>
        <taxon>Caulobacterales</taxon>
        <taxon>Caulobacteraceae</taxon>
        <taxon>Brevundimonas</taxon>
    </lineage>
</organism>
<keyword evidence="2" id="KW-0012">Acyltransferase</keyword>
<dbReference type="CDD" id="cd04301">
    <property type="entry name" value="NAT_SF"/>
    <property type="match status" value="1"/>
</dbReference>
<evidence type="ECO:0000259" key="1">
    <source>
        <dbReference type="PROSITE" id="PS51186"/>
    </source>
</evidence>
<dbReference type="SUPFAM" id="SSF55729">
    <property type="entry name" value="Acyl-CoA N-acyltransferases (Nat)"/>
    <property type="match status" value="1"/>
</dbReference>
<dbReference type="EMBL" id="BSOY01000001">
    <property type="protein sequence ID" value="GLS00069.1"/>
    <property type="molecule type" value="Genomic_DNA"/>
</dbReference>
<dbReference type="Pfam" id="PF13673">
    <property type="entry name" value="Acetyltransf_10"/>
    <property type="match status" value="1"/>
</dbReference>
<evidence type="ECO:0000313" key="3">
    <source>
        <dbReference type="Proteomes" id="UP001156921"/>
    </source>
</evidence>
<dbReference type="InterPro" id="IPR052564">
    <property type="entry name" value="N-acetyltrans/Recomb-assoc"/>
</dbReference>
<keyword evidence="3" id="KW-1185">Reference proteome</keyword>
<sequence length="166" mass="18287">MTAVRPYRDGDAGALAAVFERAVRAIAGRDYSPAQIEAWIGAEPREARFREKMADGRRCWVTVDEAGRVTAFVDLETNGHIDFLFADPAAAGRGVATALLDVLEQAARDDGLSRLHVEASEPARRFFLKRGYSVVRRRDFDIGGVPIHNYAMERRLQGNAGPTSEP</sequence>
<dbReference type="PANTHER" id="PTHR43451">
    <property type="entry name" value="ACETYLTRANSFERASE (GNAT) FAMILY PROTEIN"/>
    <property type="match status" value="1"/>
</dbReference>
<dbReference type="InterPro" id="IPR000182">
    <property type="entry name" value="GNAT_dom"/>
</dbReference>
<reference evidence="3" key="1">
    <citation type="journal article" date="2019" name="Int. J. Syst. Evol. Microbiol.">
        <title>The Global Catalogue of Microorganisms (GCM) 10K type strain sequencing project: providing services to taxonomists for standard genome sequencing and annotation.</title>
        <authorList>
            <consortium name="The Broad Institute Genomics Platform"/>
            <consortium name="The Broad Institute Genome Sequencing Center for Infectious Disease"/>
            <person name="Wu L."/>
            <person name="Ma J."/>
        </authorList>
    </citation>
    <scope>NUCLEOTIDE SEQUENCE [LARGE SCALE GENOMIC DNA]</scope>
    <source>
        <strain evidence="3">NBRC 110107</strain>
    </source>
</reference>
<dbReference type="Proteomes" id="UP001156921">
    <property type="component" value="Unassembled WGS sequence"/>
</dbReference>
<dbReference type="PANTHER" id="PTHR43451:SF1">
    <property type="entry name" value="ACETYLTRANSFERASE"/>
    <property type="match status" value="1"/>
</dbReference>
<dbReference type="PROSITE" id="PS51186">
    <property type="entry name" value="GNAT"/>
    <property type="match status" value="1"/>
</dbReference>
<protein>
    <submittedName>
        <fullName evidence="2">Acyltransferase</fullName>
    </submittedName>
</protein>
<dbReference type="RefSeq" id="WP_284219920.1">
    <property type="nucleotide sequence ID" value="NZ_BSOY01000001.1"/>
</dbReference>
<keyword evidence="2" id="KW-0808">Transferase</keyword>
<accession>A0ABQ6BK00</accession>